<feature type="region of interest" description="Disordered" evidence="1">
    <location>
        <begin position="1"/>
        <end position="42"/>
    </location>
</feature>
<evidence type="ECO:0000313" key="2">
    <source>
        <dbReference type="EMBL" id="MBB5137834.1"/>
    </source>
</evidence>
<gene>
    <name evidence="2" type="ORF">HNP84_007587</name>
</gene>
<keyword evidence="3" id="KW-1185">Reference proteome</keyword>
<reference evidence="2 3" key="1">
    <citation type="submission" date="2020-08" db="EMBL/GenBank/DDBJ databases">
        <title>Genomic Encyclopedia of Type Strains, Phase IV (KMG-IV): sequencing the most valuable type-strain genomes for metagenomic binning, comparative biology and taxonomic classification.</title>
        <authorList>
            <person name="Goeker M."/>
        </authorList>
    </citation>
    <scope>NUCLEOTIDE SEQUENCE [LARGE SCALE GENOMIC DNA]</scope>
    <source>
        <strain evidence="2 3">DSM 45615</strain>
    </source>
</reference>
<sequence length="42" mass="4388">MTRFTTLPAGPKIACQDAGQGVPPVLGHRFPHSSGRSMPGAR</sequence>
<organism evidence="2 3">
    <name type="scientific">Thermocatellispora tengchongensis</name>
    <dbReference type="NCBI Taxonomy" id="1073253"/>
    <lineage>
        <taxon>Bacteria</taxon>
        <taxon>Bacillati</taxon>
        <taxon>Actinomycetota</taxon>
        <taxon>Actinomycetes</taxon>
        <taxon>Streptosporangiales</taxon>
        <taxon>Streptosporangiaceae</taxon>
        <taxon>Thermocatellispora</taxon>
    </lineage>
</organism>
<dbReference type="AlphaFoldDB" id="A0A840P8Y1"/>
<proteinExistence type="predicted"/>
<dbReference type="Proteomes" id="UP000578449">
    <property type="component" value="Unassembled WGS sequence"/>
</dbReference>
<dbReference type="EMBL" id="JACHGN010000020">
    <property type="protein sequence ID" value="MBB5137834.1"/>
    <property type="molecule type" value="Genomic_DNA"/>
</dbReference>
<evidence type="ECO:0000256" key="1">
    <source>
        <dbReference type="SAM" id="MobiDB-lite"/>
    </source>
</evidence>
<accession>A0A840P8Y1</accession>
<protein>
    <submittedName>
        <fullName evidence="2">Uncharacterized protein</fullName>
    </submittedName>
</protein>
<evidence type="ECO:0000313" key="3">
    <source>
        <dbReference type="Proteomes" id="UP000578449"/>
    </source>
</evidence>
<name>A0A840P8Y1_9ACTN</name>
<comment type="caution">
    <text evidence="2">The sequence shown here is derived from an EMBL/GenBank/DDBJ whole genome shotgun (WGS) entry which is preliminary data.</text>
</comment>